<dbReference type="RefSeq" id="WP_048095749.1">
    <property type="nucleotide sequence ID" value="NZ_CP006577.1"/>
</dbReference>
<dbReference type="InterPro" id="IPR036866">
    <property type="entry name" value="RibonucZ/Hydroxyglut_hydro"/>
</dbReference>
<reference evidence="1 2" key="1">
    <citation type="submission" date="2013-07" db="EMBL/GenBank/DDBJ databases">
        <title>Genome of Archaeoglobus fulgidus.</title>
        <authorList>
            <person name="Fiebig A."/>
            <person name="Birkeland N.-K."/>
        </authorList>
    </citation>
    <scope>NUCLEOTIDE SEQUENCE [LARGE SCALE GENOMIC DNA]</scope>
    <source>
        <strain evidence="1 2">DSM 8774</strain>
    </source>
</reference>
<protein>
    <submittedName>
        <fullName evidence="1">Uncharacterized P-loop hydrolase</fullName>
    </submittedName>
</protein>
<dbReference type="HOGENOM" id="CLU_1399671_0_0_2"/>
<dbReference type="EMBL" id="CP006577">
    <property type="protein sequence ID" value="AIG98389.1"/>
    <property type="molecule type" value="Genomic_DNA"/>
</dbReference>
<keyword evidence="1" id="KW-0378">Hydrolase</keyword>
<evidence type="ECO:0000313" key="1">
    <source>
        <dbReference type="EMBL" id="AIG98389.1"/>
    </source>
</evidence>
<dbReference type="Proteomes" id="UP000028501">
    <property type="component" value="Chromosome"/>
</dbReference>
<accession>A0A075WH15</accession>
<gene>
    <name evidence="1" type="ORF">AFULGI_00016270</name>
</gene>
<sequence>MLQLDVWRPPSTITPFLTVISHSHADHIPKNTADIIVIHKYWADRPNVKHVKPIIADGKPIVFKPSRSAKIVVKALTPREVGRIAGRDVRRLHSTWWPISYDNQTILFIGDLDAGETEIVKEFIEGLEKSGTRITKLAIPSYNGVNGHNSEGMQLAREVADLTRYAKAKGITTIALPHPVLGPGSWDEVWIRSS</sequence>
<dbReference type="AlphaFoldDB" id="A0A075WH15"/>
<dbReference type="KEGG" id="afg:AFULGI_00016270"/>
<organism evidence="1 2">
    <name type="scientific">Archaeoglobus fulgidus DSM 8774</name>
    <dbReference type="NCBI Taxonomy" id="1344584"/>
    <lineage>
        <taxon>Archaea</taxon>
        <taxon>Methanobacteriati</taxon>
        <taxon>Methanobacteriota</taxon>
        <taxon>Archaeoglobi</taxon>
        <taxon>Archaeoglobales</taxon>
        <taxon>Archaeoglobaceae</taxon>
        <taxon>Archaeoglobus</taxon>
    </lineage>
</organism>
<dbReference type="GeneID" id="24795128"/>
<dbReference type="GO" id="GO:0016787">
    <property type="term" value="F:hydrolase activity"/>
    <property type="evidence" value="ECO:0007669"/>
    <property type="project" value="UniProtKB-KW"/>
</dbReference>
<name>A0A075WH15_ARCFL</name>
<dbReference type="SUPFAM" id="SSF56281">
    <property type="entry name" value="Metallo-hydrolase/oxidoreductase"/>
    <property type="match status" value="1"/>
</dbReference>
<evidence type="ECO:0000313" key="2">
    <source>
        <dbReference type="Proteomes" id="UP000028501"/>
    </source>
</evidence>
<proteinExistence type="predicted"/>